<dbReference type="EMBL" id="SJPM01000001">
    <property type="protein sequence ID" value="TWU03711.1"/>
    <property type="molecule type" value="Genomic_DNA"/>
</dbReference>
<name>A0A5C6AW74_9BACT</name>
<keyword evidence="2" id="KW-1185">Reference proteome</keyword>
<sequence>MGSGLNGGKDPNAAYRKYVKAGLVSPTDASVNRLKDWVYGSEDFLLKAVLPQNVAEVVKTFRPRRFYRTKLLTSSTTTKSPQARVKRGDNLCRVMQLAANEDAEKFEWQTRRSSVITVDDVIENTAKKYGVSPAEYSGFRSGAGGGDVAAYLCRRFTSATLAGLSERFGLGHPDSSSDMVKWATELIESNSVVRKRAKRIEKTLLSKPETRV</sequence>
<accession>A0A5C6AW74</accession>
<proteinExistence type="predicted"/>
<dbReference type="RefSeq" id="WP_146576182.1">
    <property type="nucleotide sequence ID" value="NZ_SJPM01000001.1"/>
</dbReference>
<evidence type="ECO:0000313" key="2">
    <source>
        <dbReference type="Proteomes" id="UP000316213"/>
    </source>
</evidence>
<evidence type="ECO:0000313" key="1">
    <source>
        <dbReference type="EMBL" id="TWU03711.1"/>
    </source>
</evidence>
<reference evidence="1 2" key="1">
    <citation type="submission" date="2019-02" db="EMBL/GenBank/DDBJ databases">
        <title>Deep-cultivation of Planctomycetes and their phenomic and genomic characterization uncovers novel biology.</title>
        <authorList>
            <person name="Wiegand S."/>
            <person name="Jogler M."/>
            <person name="Boedeker C."/>
            <person name="Pinto D."/>
            <person name="Vollmers J."/>
            <person name="Rivas-Marin E."/>
            <person name="Kohn T."/>
            <person name="Peeters S.H."/>
            <person name="Heuer A."/>
            <person name="Rast P."/>
            <person name="Oberbeckmann S."/>
            <person name="Bunk B."/>
            <person name="Jeske O."/>
            <person name="Meyerdierks A."/>
            <person name="Storesund J.E."/>
            <person name="Kallscheuer N."/>
            <person name="Luecker S."/>
            <person name="Lage O.M."/>
            <person name="Pohl T."/>
            <person name="Merkel B.J."/>
            <person name="Hornburger P."/>
            <person name="Mueller R.-W."/>
            <person name="Bruemmer F."/>
            <person name="Labrenz M."/>
            <person name="Spormann A.M."/>
            <person name="Op Den Camp H."/>
            <person name="Overmann J."/>
            <person name="Amann R."/>
            <person name="Jetten M.S.M."/>
            <person name="Mascher T."/>
            <person name="Medema M.H."/>
            <person name="Devos D.P."/>
            <person name="Kaster A.-K."/>
            <person name="Ovreas L."/>
            <person name="Rohde M."/>
            <person name="Galperin M.Y."/>
            <person name="Jogler C."/>
        </authorList>
    </citation>
    <scope>NUCLEOTIDE SEQUENCE [LARGE SCALE GENOMIC DNA]</scope>
    <source>
        <strain evidence="1 2">Pla100</strain>
    </source>
</reference>
<gene>
    <name evidence="1" type="ORF">Pla100_06410</name>
</gene>
<dbReference type="Proteomes" id="UP000316213">
    <property type="component" value="Unassembled WGS sequence"/>
</dbReference>
<dbReference type="Gene3D" id="1.10.1750.10">
    <property type="match status" value="1"/>
</dbReference>
<organism evidence="1 2">
    <name type="scientific">Neorhodopirellula pilleata</name>
    <dbReference type="NCBI Taxonomy" id="2714738"/>
    <lineage>
        <taxon>Bacteria</taxon>
        <taxon>Pseudomonadati</taxon>
        <taxon>Planctomycetota</taxon>
        <taxon>Planctomycetia</taxon>
        <taxon>Pirellulales</taxon>
        <taxon>Pirellulaceae</taxon>
        <taxon>Neorhodopirellula</taxon>
    </lineage>
</organism>
<dbReference type="SUPFAM" id="SSF48295">
    <property type="entry name" value="TrpR-like"/>
    <property type="match status" value="1"/>
</dbReference>
<dbReference type="AlphaFoldDB" id="A0A5C6AW74"/>
<comment type="caution">
    <text evidence="1">The sequence shown here is derived from an EMBL/GenBank/DDBJ whole genome shotgun (WGS) entry which is preliminary data.</text>
</comment>
<dbReference type="InterPro" id="IPR010921">
    <property type="entry name" value="Trp_repressor/repl_initiator"/>
</dbReference>
<dbReference type="GO" id="GO:0043565">
    <property type="term" value="F:sequence-specific DNA binding"/>
    <property type="evidence" value="ECO:0007669"/>
    <property type="project" value="InterPro"/>
</dbReference>
<protein>
    <recommendedName>
        <fullName evidence="3">Chromosomal replication initiator protein DnaA</fullName>
    </recommendedName>
</protein>
<evidence type="ECO:0008006" key="3">
    <source>
        <dbReference type="Google" id="ProtNLM"/>
    </source>
</evidence>